<dbReference type="Pfam" id="PF00069">
    <property type="entry name" value="Pkinase"/>
    <property type="match status" value="1"/>
</dbReference>
<dbReference type="Gene3D" id="1.10.510.10">
    <property type="entry name" value="Transferase(Phosphotransferase) domain 1"/>
    <property type="match status" value="1"/>
</dbReference>
<proteinExistence type="predicted"/>
<feature type="domain" description="Protein kinase" evidence="7">
    <location>
        <begin position="21"/>
        <end position="278"/>
    </location>
</feature>
<feature type="binding site" evidence="5">
    <location>
        <position position="49"/>
    </location>
    <ligand>
        <name>ATP</name>
        <dbReference type="ChEBI" id="CHEBI:30616"/>
    </ligand>
</feature>
<gene>
    <name evidence="8" type="ORF">GCM10023196_064300</name>
</gene>
<name>A0ABP8UHS0_9ACTN</name>
<dbReference type="PROSITE" id="PS00108">
    <property type="entry name" value="PROTEIN_KINASE_ST"/>
    <property type="match status" value="1"/>
</dbReference>
<feature type="region of interest" description="Disordered" evidence="6">
    <location>
        <begin position="290"/>
        <end position="328"/>
    </location>
</feature>
<keyword evidence="4 5" id="KW-0067">ATP-binding</keyword>
<evidence type="ECO:0000313" key="8">
    <source>
        <dbReference type="EMBL" id="GAA4632128.1"/>
    </source>
</evidence>
<dbReference type="InterPro" id="IPR017441">
    <property type="entry name" value="Protein_kinase_ATP_BS"/>
</dbReference>
<dbReference type="InterPro" id="IPR000719">
    <property type="entry name" value="Prot_kinase_dom"/>
</dbReference>
<evidence type="ECO:0000256" key="3">
    <source>
        <dbReference type="ARBA" id="ARBA00022777"/>
    </source>
</evidence>
<evidence type="ECO:0000256" key="2">
    <source>
        <dbReference type="ARBA" id="ARBA00022741"/>
    </source>
</evidence>
<dbReference type="PANTHER" id="PTHR43289:SF34">
    <property type="entry name" value="SERINE_THREONINE-PROTEIN KINASE YBDM-RELATED"/>
    <property type="match status" value="1"/>
</dbReference>
<evidence type="ECO:0000313" key="9">
    <source>
        <dbReference type="Proteomes" id="UP001501442"/>
    </source>
</evidence>
<dbReference type="Proteomes" id="UP001501442">
    <property type="component" value="Unassembled WGS sequence"/>
</dbReference>
<organism evidence="8 9">
    <name type="scientific">Actinoallomurus vinaceus</name>
    <dbReference type="NCBI Taxonomy" id="1080074"/>
    <lineage>
        <taxon>Bacteria</taxon>
        <taxon>Bacillati</taxon>
        <taxon>Actinomycetota</taxon>
        <taxon>Actinomycetes</taxon>
        <taxon>Streptosporangiales</taxon>
        <taxon>Thermomonosporaceae</taxon>
        <taxon>Actinoallomurus</taxon>
    </lineage>
</organism>
<keyword evidence="9" id="KW-1185">Reference proteome</keyword>
<dbReference type="InterPro" id="IPR008271">
    <property type="entry name" value="Ser/Thr_kinase_AS"/>
</dbReference>
<dbReference type="InterPro" id="IPR011009">
    <property type="entry name" value="Kinase-like_dom_sf"/>
</dbReference>
<dbReference type="Gene3D" id="2.60.120.560">
    <property type="entry name" value="Exo-inulinase, domain 1"/>
    <property type="match status" value="1"/>
</dbReference>
<evidence type="ECO:0000259" key="7">
    <source>
        <dbReference type="PROSITE" id="PS50011"/>
    </source>
</evidence>
<feature type="region of interest" description="Disordered" evidence="6">
    <location>
        <begin position="255"/>
        <end position="276"/>
    </location>
</feature>
<feature type="compositionally biased region" description="Low complexity" evidence="6">
    <location>
        <begin position="290"/>
        <end position="301"/>
    </location>
</feature>
<dbReference type="RefSeq" id="WP_345435129.1">
    <property type="nucleotide sequence ID" value="NZ_BAABHK010000010.1"/>
</dbReference>
<dbReference type="CDD" id="cd14014">
    <property type="entry name" value="STKc_PknB_like"/>
    <property type="match status" value="1"/>
</dbReference>
<dbReference type="PROSITE" id="PS50011">
    <property type="entry name" value="PROTEIN_KINASE_DOM"/>
    <property type="match status" value="1"/>
</dbReference>
<dbReference type="EMBL" id="BAABHK010000010">
    <property type="protein sequence ID" value="GAA4632128.1"/>
    <property type="molecule type" value="Genomic_DNA"/>
</dbReference>
<reference evidence="9" key="1">
    <citation type="journal article" date="2019" name="Int. J. Syst. Evol. Microbiol.">
        <title>The Global Catalogue of Microorganisms (GCM) 10K type strain sequencing project: providing services to taxonomists for standard genome sequencing and annotation.</title>
        <authorList>
            <consortium name="The Broad Institute Genomics Platform"/>
            <consortium name="The Broad Institute Genome Sequencing Center for Infectious Disease"/>
            <person name="Wu L."/>
            <person name="Ma J."/>
        </authorList>
    </citation>
    <scope>NUCLEOTIDE SEQUENCE [LARGE SCALE GENOMIC DNA]</scope>
    <source>
        <strain evidence="9">JCM 17939</strain>
    </source>
</reference>
<evidence type="ECO:0000256" key="6">
    <source>
        <dbReference type="SAM" id="MobiDB-lite"/>
    </source>
</evidence>
<dbReference type="SUPFAM" id="SSF56112">
    <property type="entry name" value="Protein kinase-like (PK-like)"/>
    <property type="match status" value="1"/>
</dbReference>
<evidence type="ECO:0000256" key="1">
    <source>
        <dbReference type="ARBA" id="ARBA00022679"/>
    </source>
</evidence>
<dbReference type="SMART" id="SM00220">
    <property type="entry name" value="S_TKc"/>
    <property type="match status" value="1"/>
</dbReference>
<dbReference type="PANTHER" id="PTHR43289">
    <property type="entry name" value="MITOGEN-ACTIVATED PROTEIN KINASE KINASE KINASE 20-RELATED"/>
    <property type="match status" value="1"/>
</dbReference>
<dbReference type="Gene3D" id="3.30.200.20">
    <property type="entry name" value="Phosphorylase Kinase, domain 1"/>
    <property type="match status" value="1"/>
</dbReference>
<keyword evidence="1" id="KW-0808">Transferase</keyword>
<keyword evidence="3" id="KW-0418">Kinase</keyword>
<evidence type="ECO:0000256" key="5">
    <source>
        <dbReference type="PROSITE-ProRule" id="PRU10141"/>
    </source>
</evidence>
<sequence>MTGVNAIDQLRPGDPSRLGDYRLVGRIGRGGMGTVFLAESARGERVAVKVINPDLADDEMFRDRFRREVESARRVRRFCTAPVLDARLDGEPLFVVTEFVDGPDLDAFVRDSGPMRGSSLEHLAVGVATALTAIHAAGVVHRDLKPANVLLSSVGPRVIDFGIARALDTVSGATRTGQFIGTPAFMAPELVAGETASPASDVFAWGCVVAYASTGRAPFDASSVPAVLYQIAHGEPSLDDLDEGLRDLVEQALAKDPRRRPSAQELLDRLTGRPHADTARAAETVGRTWAVPVGGPAPGTADGPGGPPWTGPRPTLADPPSPATAPAGGRTAVMASARRRRWIPAAAGAAAVVALGVAALLVLRGSDGPPSKTAFTYGDDFSNNSSGWSGSTWISGSGYWQGGYRIDAGSSIYQRRDEPAPFKPELPARELVGVDVSVMGGPPYGMAGVYCRATGQNDDAAYYEFLVRADGEGTLVRKTAGKAGSRELVRKTSAAGFKKNAKNRLQAACEQDGKKVRLRLWLNGTLAAETTDADGPLANGQTGLVAVQENGGSGGDIRVLFDNFGLSEIR</sequence>
<evidence type="ECO:0000256" key="4">
    <source>
        <dbReference type="ARBA" id="ARBA00022840"/>
    </source>
</evidence>
<dbReference type="PROSITE" id="PS00107">
    <property type="entry name" value="PROTEIN_KINASE_ATP"/>
    <property type="match status" value="1"/>
</dbReference>
<accession>A0ABP8UHS0</accession>
<feature type="compositionally biased region" description="Pro residues" evidence="6">
    <location>
        <begin position="305"/>
        <end position="323"/>
    </location>
</feature>
<feature type="compositionally biased region" description="Basic and acidic residues" evidence="6">
    <location>
        <begin position="266"/>
        <end position="276"/>
    </location>
</feature>
<keyword evidence="2 5" id="KW-0547">Nucleotide-binding</keyword>
<protein>
    <recommendedName>
        <fullName evidence="7">Protein kinase domain-containing protein</fullName>
    </recommendedName>
</protein>
<comment type="caution">
    <text evidence="8">The sequence shown here is derived from an EMBL/GenBank/DDBJ whole genome shotgun (WGS) entry which is preliminary data.</text>
</comment>